<keyword evidence="3" id="KW-1185">Reference proteome</keyword>
<evidence type="ECO:0000313" key="3">
    <source>
        <dbReference type="Proteomes" id="UP000252733"/>
    </source>
</evidence>
<organism evidence="2 3">
    <name type="scientific">Marinilabilia salmonicolor</name>
    <dbReference type="NCBI Taxonomy" id="989"/>
    <lineage>
        <taxon>Bacteria</taxon>
        <taxon>Pseudomonadati</taxon>
        <taxon>Bacteroidota</taxon>
        <taxon>Bacteroidia</taxon>
        <taxon>Marinilabiliales</taxon>
        <taxon>Marinilabiliaceae</taxon>
        <taxon>Marinilabilia</taxon>
    </lineage>
</organism>
<protein>
    <submittedName>
        <fullName evidence="2">Uncharacterized protein</fullName>
    </submittedName>
</protein>
<dbReference type="RefSeq" id="WP_106153246.1">
    <property type="nucleotide sequence ID" value="NZ_PVTS01000008.1"/>
</dbReference>
<name>A0A2T0XLT1_9BACT</name>
<keyword evidence="1" id="KW-1133">Transmembrane helix</keyword>
<feature type="transmembrane region" description="Helical" evidence="1">
    <location>
        <begin position="45"/>
        <end position="67"/>
    </location>
</feature>
<feature type="transmembrane region" description="Helical" evidence="1">
    <location>
        <begin position="21"/>
        <end position="39"/>
    </location>
</feature>
<keyword evidence="1" id="KW-0812">Transmembrane</keyword>
<accession>A0A2T0XLT1</accession>
<gene>
    <name evidence="2" type="ORF">DFO77_10610</name>
</gene>
<dbReference type="Proteomes" id="UP000252733">
    <property type="component" value="Unassembled WGS sequence"/>
</dbReference>
<evidence type="ECO:0000313" key="2">
    <source>
        <dbReference type="EMBL" id="RCW37320.1"/>
    </source>
</evidence>
<dbReference type="STRING" id="1168289.GCA_000259075_03275"/>
<dbReference type="EMBL" id="QPIZ01000006">
    <property type="protein sequence ID" value="RCW37320.1"/>
    <property type="molecule type" value="Genomic_DNA"/>
</dbReference>
<dbReference type="AlphaFoldDB" id="A0A2T0XLT1"/>
<evidence type="ECO:0000256" key="1">
    <source>
        <dbReference type="SAM" id="Phobius"/>
    </source>
</evidence>
<reference evidence="2 3" key="1">
    <citation type="submission" date="2018-07" db="EMBL/GenBank/DDBJ databases">
        <title>Freshwater and sediment microbial communities from various areas in North America, analyzing microbe dynamics in response to fracking.</title>
        <authorList>
            <person name="Lamendella R."/>
        </authorList>
    </citation>
    <scope>NUCLEOTIDE SEQUENCE [LARGE SCALE GENOMIC DNA]</scope>
    <source>
        <strain evidence="2 3">160A</strain>
    </source>
</reference>
<proteinExistence type="predicted"/>
<comment type="caution">
    <text evidence="2">The sequence shown here is derived from an EMBL/GenBank/DDBJ whole genome shotgun (WGS) entry which is preliminary data.</text>
</comment>
<dbReference type="OrthoDB" id="9908416at2"/>
<sequence length="153" mass="17345">MSKDFKVEFYGHRRLGGFRKRLYIVFGVILISVGLFGLFNQDPSSGLFLLSLALLAGGTGNLIFALFDRRLLKERNYIRVSTERVKYKNSRQKPKTIRLKHLSDVIIDGQKAEFVKTDQSVGIYDFTGFPISVGSEIISVLKSLRNHTVMGEK</sequence>
<keyword evidence="1" id="KW-0472">Membrane</keyword>